<evidence type="ECO:0000256" key="2">
    <source>
        <dbReference type="ARBA" id="ARBA00022448"/>
    </source>
</evidence>
<feature type="transmembrane region" description="Helical" evidence="7">
    <location>
        <begin position="39"/>
        <end position="59"/>
    </location>
</feature>
<dbReference type="EMBL" id="CP004393">
    <property type="protein sequence ID" value="AJE46122.1"/>
    <property type="molecule type" value="Genomic_DNA"/>
</dbReference>
<keyword evidence="5 7" id="KW-0472">Membrane</keyword>
<feature type="transmembrane region" description="Helical" evidence="7">
    <location>
        <begin position="363"/>
        <end position="380"/>
    </location>
</feature>
<keyword evidence="2" id="KW-0813">Transport</keyword>
<dbReference type="AlphaFoldDB" id="A0A0B5E0Y2"/>
<keyword evidence="4 7" id="KW-1133">Transmembrane helix</keyword>
<evidence type="ECO:0000313" key="8">
    <source>
        <dbReference type="EMBL" id="AJE46122.1"/>
    </source>
</evidence>
<evidence type="ECO:0000313" key="9">
    <source>
        <dbReference type="Proteomes" id="UP000031521"/>
    </source>
</evidence>
<feature type="transmembrane region" description="Helical" evidence="7">
    <location>
        <begin position="232"/>
        <end position="256"/>
    </location>
</feature>
<comment type="subcellular location">
    <subcellularLocation>
        <location evidence="1">Endomembrane system</location>
        <topology evidence="1">Multi-pass membrane protein</topology>
    </subcellularLocation>
</comment>
<evidence type="ECO:0000256" key="5">
    <source>
        <dbReference type="ARBA" id="ARBA00023136"/>
    </source>
</evidence>
<evidence type="ECO:0000256" key="4">
    <source>
        <dbReference type="ARBA" id="ARBA00022989"/>
    </source>
</evidence>
<keyword evidence="3 7" id="KW-0812">Transmembrane</keyword>
<dbReference type="InterPro" id="IPR036259">
    <property type="entry name" value="MFS_trans_sf"/>
</dbReference>
<dbReference type="Proteomes" id="UP000031521">
    <property type="component" value="Chromosome"/>
</dbReference>
<evidence type="ECO:0000256" key="1">
    <source>
        <dbReference type="ARBA" id="ARBA00004127"/>
    </source>
</evidence>
<proteinExistence type="predicted"/>
<dbReference type="GO" id="GO:0012505">
    <property type="term" value="C:endomembrane system"/>
    <property type="evidence" value="ECO:0007669"/>
    <property type="project" value="UniProtKB-SubCell"/>
</dbReference>
<dbReference type="RefSeq" id="WP_074743378.1">
    <property type="nucleotide sequence ID" value="NZ_CP004393.1"/>
</dbReference>
<dbReference type="KEGG" id="cid:P73_1407"/>
<feature type="transmembrane region" description="Helical" evidence="7">
    <location>
        <begin position="337"/>
        <end position="356"/>
    </location>
</feature>
<accession>A0A0B5E0Y2</accession>
<feature type="transmembrane region" description="Helical" evidence="7">
    <location>
        <begin position="166"/>
        <end position="186"/>
    </location>
</feature>
<feature type="transmembrane region" description="Helical" evidence="7">
    <location>
        <begin position="198"/>
        <end position="220"/>
    </location>
</feature>
<feature type="transmembrane region" description="Helical" evidence="7">
    <location>
        <begin position="294"/>
        <end position="313"/>
    </location>
</feature>
<dbReference type="PANTHER" id="PTHR23501:SF191">
    <property type="entry name" value="VACUOLAR BASIC AMINO ACID TRANSPORTER 4"/>
    <property type="match status" value="1"/>
</dbReference>
<dbReference type="GO" id="GO:0022857">
    <property type="term" value="F:transmembrane transporter activity"/>
    <property type="evidence" value="ECO:0007669"/>
    <property type="project" value="TreeGrafter"/>
</dbReference>
<gene>
    <name evidence="8" type="ORF">P73_1407</name>
</gene>
<dbReference type="HOGENOM" id="CLU_023026_2_0_5"/>
<feature type="transmembrane region" description="Helical" evidence="7">
    <location>
        <begin position="133"/>
        <end position="154"/>
    </location>
</feature>
<evidence type="ECO:0000256" key="6">
    <source>
        <dbReference type="SAM" id="MobiDB-lite"/>
    </source>
</evidence>
<feature type="transmembrane region" description="Helical" evidence="7">
    <location>
        <begin position="392"/>
        <end position="412"/>
    </location>
</feature>
<feature type="compositionally biased region" description="Low complexity" evidence="6">
    <location>
        <begin position="564"/>
        <end position="575"/>
    </location>
</feature>
<dbReference type="PANTHER" id="PTHR23501">
    <property type="entry name" value="MAJOR FACILITATOR SUPERFAMILY"/>
    <property type="match status" value="1"/>
</dbReference>
<evidence type="ECO:0000256" key="3">
    <source>
        <dbReference type="ARBA" id="ARBA00022692"/>
    </source>
</evidence>
<dbReference type="SUPFAM" id="SSF103473">
    <property type="entry name" value="MFS general substrate transporter"/>
    <property type="match status" value="1"/>
</dbReference>
<sequence length="575" mass="60057">MSEEGEPNRDTAAGQRAGTAPQAPDAAAGSWLTMPATRACFYFATAAILAVAQGFGQSMVSANSQQLQGSFGTTEAETVWLTAAYMAPNASLTLALIKLRGQFGLRRFAEVAILVFLASGLLSYVADDFWSNIAVRFFAGCAAAPTASLAFLYILEPLAPQRKMNVGLSAALTLIFMGSSLTRLISPHLLEMGGWHGLTALDAALAATSCGLIYLFPLLSPAQPMKIEAGDVISFLFIAVGFGCLSVAALTGPVYWWMERGWMGVVLATGVATLAIAAVIELNREHPLLDIRWLMSPAILHFAGTLLLFRLVLSEQTAGAGGLFRALGLLNEQTQGLWFVVLAVTILGGVICAIFLKPGRVAEFHVVALLLLIGGSLLDARSTVLTGPGDMYLSQAMIALASALFLPPALLTGLMSALAKGPNYILTFIIVFLTTQKIGGLIGSAVFSTFVTVRQSVHTQHLHEALSVTDPLVTERISTYAGALSGTITDAGILNAEAAAQLATDLGRRAAVMAYDDAFLSVAAVSGVALVLLIGHTAFRQWQALTGQTAAADGPEDPQPNPGTGPAAAAPAQPA</sequence>
<dbReference type="GO" id="GO:0005886">
    <property type="term" value="C:plasma membrane"/>
    <property type="evidence" value="ECO:0007669"/>
    <property type="project" value="TreeGrafter"/>
</dbReference>
<dbReference type="STRING" id="1208324.P73_1407"/>
<feature type="transmembrane region" description="Helical" evidence="7">
    <location>
        <begin position="262"/>
        <end position="282"/>
    </location>
</feature>
<dbReference type="OrthoDB" id="5314453at2"/>
<name>A0A0B5E0Y2_9RHOB</name>
<evidence type="ECO:0000256" key="7">
    <source>
        <dbReference type="SAM" id="Phobius"/>
    </source>
</evidence>
<reference evidence="8 9" key="1">
    <citation type="journal article" date="2014" name="Int. J. Syst. Evol. Microbiol.">
        <title>Celeribacter indicus sp. nov., a polycyclic aromatic hydrocarbon-degrading bacterium from deep-sea sediment and reclassification of Huaishuia halophila as Celeribacter halophilus comb. nov.</title>
        <authorList>
            <person name="Lai Q."/>
            <person name="Cao J."/>
            <person name="Yuan J."/>
            <person name="Li F."/>
            <person name="Shao Z."/>
        </authorList>
    </citation>
    <scope>NUCLEOTIDE SEQUENCE [LARGE SCALE GENOMIC DNA]</scope>
    <source>
        <strain evidence="8">P73</strain>
    </source>
</reference>
<feature type="region of interest" description="Disordered" evidence="6">
    <location>
        <begin position="1"/>
        <end position="24"/>
    </location>
</feature>
<protein>
    <submittedName>
        <fullName evidence="8">Major facilitator superfamily transporter</fullName>
    </submittedName>
</protein>
<keyword evidence="9" id="KW-1185">Reference proteome</keyword>
<feature type="transmembrane region" description="Helical" evidence="7">
    <location>
        <begin position="79"/>
        <end position="97"/>
    </location>
</feature>
<feature type="region of interest" description="Disordered" evidence="6">
    <location>
        <begin position="548"/>
        <end position="575"/>
    </location>
</feature>
<dbReference type="Gene3D" id="1.20.1720.10">
    <property type="entry name" value="Multidrug resistance protein D"/>
    <property type="match status" value="1"/>
</dbReference>
<feature type="transmembrane region" description="Helical" evidence="7">
    <location>
        <begin position="109"/>
        <end position="127"/>
    </location>
</feature>
<feature type="transmembrane region" description="Helical" evidence="7">
    <location>
        <begin position="518"/>
        <end position="539"/>
    </location>
</feature>
<organism evidence="8 9">
    <name type="scientific">Celeribacter indicus</name>
    <dbReference type="NCBI Taxonomy" id="1208324"/>
    <lineage>
        <taxon>Bacteria</taxon>
        <taxon>Pseudomonadati</taxon>
        <taxon>Pseudomonadota</taxon>
        <taxon>Alphaproteobacteria</taxon>
        <taxon>Rhodobacterales</taxon>
        <taxon>Roseobacteraceae</taxon>
        <taxon>Celeribacter</taxon>
    </lineage>
</organism>
<feature type="transmembrane region" description="Helical" evidence="7">
    <location>
        <begin position="424"/>
        <end position="447"/>
    </location>
</feature>